<dbReference type="GO" id="GO:0005886">
    <property type="term" value="C:plasma membrane"/>
    <property type="evidence" value="ECO:0007669"/>
    <property type="project" value="TreeGrafter"/>
</dbReference>
<dbReference type="eggNOG" id="COG0474">
    <property type="taxonomic scope" value="Bacteria"/>
</dbReference>
<dbReference type="Gene3D" id="2.70.150.10">
    <property type="entry name" value="Calcium-transporting ATPase, cytoplasmic transduction domain A"/>
    <property type="match status" value="1"/>
</dbReference>
<dbReference type="Pfam" id="PF00122">
    <property type="entry name" value="E1-E2_ATPase"/>
    <property type="match status" value="1"/>
</dbReference>
<feature type="transmembrane region" description="Helical" evidence="6">
    <location>
        <begin position="774"/>
        <end position="790"/>
    </location>
</feature>
<dbReference type="InterPro" id="IPR008250">
    <property type="entry name" value="ATPase_P-typ_transduc_dom_A_sf"/>
</dbReference>
<accession>W6RYE6</accession>
<dbReference type="PATRIC" id="fig|1216932.3.peg.1483"/>
<dbReference type="STRING" id="1216932.CM240_1490"/>
<dbReference type="Gene3D" id="1.20.1110.10">
    <property type="entry name" value="Calcium-transporting ATPase, transmembrane domain"/>
    <property type="match status" value="1"/>
</dbReference>
<feature type="transmembrane region" description="Helical" evidence="6">
    <location>
        <begin position="76"/>
        <end position="93"/>
    </location>
</feature>
<feature type="transmembrane region" description="Helical" evidence="6">
    <location>
        <begin position="233"/>
        <end position="252"/>
    </location>
</feature>
<evidence type="ECO:0000259" key="8">
    <source>
        <dbReference type="Pfam" id="PF00690"/>
    </source>
</evidence>
<dbReference type="EMBL" id="HG917868">
    <property type="protein sequence ID" value="CDM68649.1"/>
    <property type="molecule type" value="Genomic_DNA"/>
</dbReference>
<evidence type="ECO:0000256" key="6">
    <source>
        <dbReference type="SAM" id="Phobius"/>
    </source>
</evidence>
<dbReference type="HOGENOM" id="CLU_002360_1_1_9"/>
<proteinExistence type="predicted"/>
<comment type="subcellular location">
    <subcellularLocation>
        <location evidence="1">Membrane</location>
        <topology evidence="1">Multi-pass membrane protein</topology>
    </subcellularLocation>
</comment>
<evidence type="ECO:0000256" key="3">
    <source>
        <dbReference type="ARBA" id="ARBA00022842"/>
    </source>
</evidence>
<dbReference type="Gene3D" id="3.40.50.1000">
    <property type="entry name" value="HAD superfamily/HAD-like"/>
    <property type="match status" value="1"/>
</dbReference>
<evidence type="ECO:0000313" key="9">
    <source>
        <dbReference type="EMBL" id="CDM68649.1"/>
    </source>
</evidence>
<name>W6RYE6_9CLOT</name>
<feature type="transmembrane region" description="Helical" evidence="6">
    <location>
        <begin position="644"/>
        <end position="665"/>
    </location>
</feature>
<dbReference type="GO" id="GO:0000166">
    <property type="term" value="F:nucleotide binding"/>
    <property type="evidence" value="ECO:0007669"/>
    <property type="project" value="InterPro"/>
</dbReference>
<dbReference type="InterPro" id="IPR059000">
    <property type="entry name" value="ATPase_P-type_domA"/>
</dbReference>
<dbReference type="PANTHER" id="PTHR24093:SF506">
    <property type="entry name" value="CATION-TRANSPORTING ATPASE PMA1"/>
    <property type="match status" value="1"/>
</dbReference>
<keyword evidence="5 6" id="KW-0472">Membrane</keyword>
<dbReference type="Pfam" id="PF00690">
    <property type="entry name" value="Cation_ATPase_N"/>
    <property type="match status" value="1"/>
</dbReference>
<reference evidence="9 10" key="1">
    <citation type="submission" date="2013-11" db="EMBL/GenBank/DDBJ databases">
        <title>Complete genome sequence of Clostridum sp. M2/40.</title>
        <authorList>
            <person name="Wibberg D."/>
            <person name="Puehler A."/>
            <person name="Schlueter A."/>
        </authorList>
    </citation>
    <scope>NUCLEOTIDE SEQUENCE [LARGE SCALE GENOMIC DNA]</scope>
    <source>
        <strain evidence="10">M2/40</strain>
    </source>
</reference>
<dbReference type="Gene3D" id="3.40.1110.10">
    <property type="entry name" value="Calcium-transporting ATPase, cytoplasmic domain N"/>
    <property type="match status" value="1"/>
</dbReference>
<dbReference type="SUPFAM" id="SSF81653">
    <property type="entry name" value="Calcium ATPase, transduction domain A"/>
    <property type="match status" value="1"/>
</dbReference>
<feature type="transmembrane region" description="Helical" evidence="6">
    <location>
        <begin position="52"/>
        <end position="70"/>
    </location>
</feature>
<dbReference type="PANTHER" id="PTHR24093">
    <property type="entry name" value="CATION TRANSPORTING ATPASE"/>
    <property type="match status" value="1"/>
</dbReference>
<feature type="transmembrane region" description="Helical" evidence="6">
    <location>
        <begin position="720"/>
        <end position="742"/>
    </location>
</feature>
<feature type="transmembrane region" description="Helical" evidence="6">
    <location>
        <begin position="677"/>
        <end position="699"/>
    </location>
</feature>
<feature type="transmembrane region" description="Helical" evidence="6">
    <location>
        <begin position="748"/>
        <end position="767"/>
    </location>
</feature>
<dbReference type="InterPro" id="IPR023214">
    <property type="entry name" value="HAD_sf"/>
</dbReference>
<evidence type="ECO:0000256" key="2">
    <source>
        <dbReference type="ARBA" id="ARBA00022692"/>
    </source>
</evidence>
<feature type="domain" description="Cation-transporting P-type ATPase N-terminal" evidence="8">
    <location>
        <begin position="2"/>
        <end position="43"/>
    </location>
</feature>
<dbReference type="Proteomes" id="UP000019426">
    <property type="component" value="Chromosome M2/40_rep1"/>
</dbReference>
<dbReference type="OrthoDB" id="1937481at2"/>
<protein>
    <submittedName>
        <fullName evidence="9">Uncharacterized protein</fullName>
    </submittedName>
</protein>
<dbReference type="SUPFAM" id="SSF81660">
    <property type="entry name" value="Metal cation-transporting ATPase, ATP-binding domain N"/>
    <property type="match status" value="1"/>
</dbReference>
<dbReference type="RefSeq" id="WP_044037889.1">
    <property type="nucleotide sequence ID" value="NZ_HG917868.1"/>
</dbReference>
<organism evidence="9 10">
    <name type="scientific">Clostridium bornimense</name>
    <dbReference type="NCBI Taxonomy" id="1216932"/>
    <lineage>
        <taxon>Bacteria</taxon>
        <taxon>Bacillati</taxon>
        <taxon>Bacillota</taxon>
        <taxon>Clostridia</taxon>
        <taxon>Eubacteriales</taxon>
        <taxon>Clostridiaceae</taxon>
        <taxon>Clostridium</taxon>
    </lineage>
</organism>
<dbReference type="GO" id="GO:0005388">
    <property type="term" value="F:P-type calcium transporter activity"/>
    <property type="evidence" value="ECO:0007669"/>
    <property type="project" value="TreeGrafter"/>
</dbReference>
<feature type="transmembrane region" description="Helical" evidence="6">
    <location>
        <begin position="258"/>
        <end position="275"/>
    </location>
</feature>
<dbReference type="InterPro" id="IPR004014">
    <property type="entry name" value="ATPase_P-typ_cation-transptr_N"/>
</dbReference>
<keyword evidence="3" id="KW-0460">Magnesium</keyword>
<evidence type="ECO:0000259" key="7">
    <source>
        <dbReference type="Pfam" id="PF00122"/>
    </source>
</evidence>
<feature type="domain" description="P-type ATPase A" evidence="7">
    <location>
        <begin position="106"/>
        <end position="212"/>
    </location>
</feature>
<dbReference type="SUPFAM" id="SSF56784">
    <property type="entry name" value="HAD-like"/>
    <property type="match status" value="1"/>
</dbReference>
<gene>
    <name evidence="9" type="ORF">CM240_1490</name>
</gene>
<dbReference type="Pfam" id="PF13246">
    <property type="entry name" value="Cation_ATPase"/>
    <property type="match status" value="1"/>
</dbReference>
<evidence type="ECO:0000313" key="10">
    <source>
        <dbReference type="Proteomes" id="UP000019426"/>
    </source>
</evidence>
<dbReference type="SUPFAM" id="SSF81665">
    <property type="entry name" value="Calcium ATPase, transmembrane domain M"/>
    <property type="match status" value="1"/>
</dbReference>
<sequence>MHSLRWDEVLRNLDTTISTGLSSDEIDARRSKYGDNVIKEYRNKIFNNLKNFIMSKFFLIATVYSVFTWFYSQYKIVCYISLLFVLLIAFIIIRKVNNPISFDRVNNKEVRVKRDGLIKYIKSAELVVGDIVFIEEDDISPADIRIIQGNNITVKEIFINGEDVPVNKFSLEIDESSDFKERSNILYKGSKIVSGHGIGVVIAVGYNTKLGEKLLDHVIENNRLKLLKYIDNMISPIYVLSMIISIFELILMKNSYSKSLAITLPLIPVYILLFIKCIKNEFRKDEIEVSGILDLEKLNNTDYIVIEDKDSFYDDDIDIIEIIIDEKRYSTLSLAPDEYMITRAFEILHICSLDVPEGFDNKISKKIIDFLDDMKFNYNESKSKIKSIFTLPYNIENDVVTKVIAVENGYRAYSLGNINTIINSSTFRISNELEVKLEEDYIEKIKELDIEMSKKGFKTVAFSYRAFNYKPSEYENIESNMVFVGVLVYKSRVNCNYETNIQLIRDMNIKVLTYTNDNKLVAFNKGKLLGNIYKESDIISGVELKNIDKDEMNRNIEGYKVLSKVTKDQIEDIVKELRIKKYNILYSGDSIGDLGILKESSVSIYKGNNNNSLCKEVCDFTIKNNHLTKILKGMELSKQIIKRFNYIQGFFISFFGTVLLSNIIIMKLCERSLYNYIELFILNVVCISIYIGYLMLNLESEKVTYYKKYKFNNSLACIKLNIKDIVISTLIILIPFIIPFLQFSVKKYLSLIIFILIYTIKALLNGYRESKVQDIILILPSIIILLYIFLM</sequence>
<keyword evidence="2 6" id="KW-0812">Transmembrane</keyword>
<keyword evidence="10" id="KW-1185">Reference proteome</keyword>
<dbReference type="KEGG" id="clt:CM240_1490"/>
<dbReference type="InterPro" id="IPR023299">
    <property type="entry name" value="ATPase_P-typ_cyto_dom_N"/>
</dbReference>
<evidence type="ECO:0000256" key="4">
    <source>
        <dbReference type="ARBA" id="ARBA00022989"/>
    </source>
</evidence>
<keyword evidence="4 6" id="KW-1133">Transmembrane helix</keyword>
<evidence type="ECO:0000256" key="1">
    <source>
        <dbReference type="ARBA" id="ARBA00004141"/>
    </source>
</evidence>
<evidence type="ECO:0000256" key="5">
    <source>
        <dbReference type="ARBA" id="ARBA00023136"/>
    </source>
</evidence>
<dbReference type="AlphaFoldDB" id="W6RYE6"/>
<dbReference type="InterPro" id="IPR036412">
    <property type="entry name" value="HAD-like_sf"/>
</dbReference>
<dbReference type="InterPro" id="IPR023298">
    <property type="entry name" value="ATPase_P-typ_TM_dom_sf"/>
</dbReference>